<dbReference type="Proteomes" id="UP000288805">
    <property type="component" value="Unassembled WGS sequence"/>
</dbReference>
<accession>A0A438GTE0</accession>
<gene>
    <name evidence="3" type="ORF">CK203_051968</name>
</gene>
<protein>
    <submittedName>
        <fullName evidence="3">Uncharacterized protein</fullName>
    </submittedName>
</protein>
<proteinExistence type="predicted"/>
<reference evidence="3 4" key="1">
    <citation type="journal article" date="2018" name="PLoS Genet.">
        <title>Population sequencing reveals clonal diversity and ancestral inbreeding in the grapevine cultivar Chardonnay.</title>
        <authorList>
            <person name="Roach M.J."/>
            <person name="Johnson D.L."/>
            <person name="Bohlmann J."/>
            <person name="van Vuuren H.J."/>
            <person name="Jones S.J."/>
            <person name="Pretorius I.S."/>
            <person name="Schmidt S.A."/>
            <person name="Borneman A.R."/>
        </authorList>
    </citation>
    <scope>NUCLEOTIDE SEQUENCE [LARGE SCALE GENOMIC DNA]</scope>
    <source>
        <strain evidence="4">cv. Chardonnay</strain>
        <tissue evidence="3">Leaf</tissue>
    </source>
</reference>
<keyword evidence="2" id="KW-1133">Transmembrane helix</keyword>
<dbReference type="EMBL" id="QGNW01000347">
    <property type="protein sequence ID" value="RVW75486.1"/>
    <property type="molecule type" value="Genomic_DNA"/>
</dbReference>
<dbReference type="AlphaFoldDB" id="A0A438GTE0"/>
<evidence type="ECO:0000313" key="4">
    <source>
        <dbReference type="Proteomes" id="UP000288805"/>
    </source>
</evidence>
<feature type="region of interest" description="Disordered" evidence="1">
    <location>
        <begin position="1"/>
        <end position="27"/>
    </location>
</feature>
<evidence type="ECO:0000313" key="3">
    <source>
        <dbReference type="EMBL" id="RVW75486.1"/>
    </source>
</evidence>
<keyword evidence="2" id="KW-0472">Membrane</keyword>
<dbReference type="UniPathway" id="UPA00378"/>
<name>A0A438GTE0_VITVI</name>
<organism evidence="3 4">
    <name type="scientific">Vitis vinifera</name>
    <name type="common">Grape</name>
    <dbReference type="NCBI Taxonomy" id="29760"/>
    <lineage>
        <taxon>Eukaryota</taxon>
        <taxon>Viridiplantae</taxon>
        <taxon>Streptophyta</taxon>
        <taxon>Embryophyta</taxon>
        <taxon>Tracheophyta</taxon>
        <taxon>Spermatophyta</taxon>
        <taxon>Magnoliopsida</taxon>
        <taxon>eudicotyledons</taxon>
        <taxon>Gunneridae</taxon>
        <taxon>Pentapetalae</taxon>
        <taxon>rosids</taxon>
        <taxon>Vitales</taxon>
        <taxon>Vitaceae</taxon>
        <taxon>Viteae</taxon>
        <taxon>Vitis</taxon>
    </lineage>
</organism>
<keyword evidence="2" id="KW-0812">Transmembrane</keyword>
<feature type="transmembrane region" description="Helical" evidence="2">
    <location>
        <begin position="36"/>
        <end position="56"/>
    </location>
</feature>
<sequence length="192" mass="21970">MTNFEVDENTLITEDDDEPQFPKGDDEAAKPERNPFIIFSFFFILFLCAIASINGVRIDTILKFGGCTFFSHNSSSSDDFLTLNYTSDPADDDIRILIGILTLPDQYHRRNFLRMIYGTQSPAGAKVDVKFVFCNLTKEDQKVLVALEIMRYDDIIILNCTENMNNGKTYTYFSSLPEMLNSTEGHRRRTIT</sequence>
<comment type="caution">
    <text evidence="3">The sequence shown here is derived from an EMBL/GenBank/DDBJ whole genome shotgun (WGS) entry which is preliminary data.</text>
</comment>
<evidence type="ECO:0000256" key="1">
    <source>
        <dbReference type="SAM" id="MobiDB-lite"/>
    </source>
</evidence>
<evidence type="ECO:0000256" key="2">
    <source>
        <dbReference type="SAM" id="Phobius"/>
    </source>
</evidence>
<feature type="compositionally biased region" description="Acidic residues" evidence="1">
    <location>
        <begin position="1"/>
        <end position="19"/>
    </location>
</feature>